<keyword evidence="5" id="KW-0963">Cytoplasm</keyword>
<dbReference type="InterPro" id="IPR029036">
    <property type="entry name" value="P5CR_dimer"/>
</dbReference>
<dbReference type="EC" id="1.5.1.2" evidence="5 6"/>
<proteinExistence type="inferred from homology"/>
<evidence type="ECO:0000256" key="1">
    <source>
        <dbReference type="ARBA" id="ARBA00005525"/>
    </source>
</evidence>
<dbReference type="EMBL" id="JAFHKS010000044">
    <property type="protein sequence ID" value="MBN3546235.1"/>
    <property type="molecule type" value="Genomic_DNA"/>
</dbReference>
<dbReference type="PROSITE" id="PS00521">
    <property type="entry name" value="P5CR"/>
    <property type="match status" value="1"/>
</dbReference>
<evidence type="ECO:0000256" key="4">
    <source>
        <dbReference type="ARBA" id="ARBA00023002"/>
    </source>
</evidence>
<keyword evidence="4 5" id="KW-0560">Oxidoreductase</keyword>
<evidence type="ECO:0000256" key="3">
    <source>
        <dbReference type="ARBA" id="ARBA00022857"/>
    </source>
</evidence>
<evidence type="ECO:0000313" key="10">
    <source>
        <dbReference type="EMBL" id="MBN3546235.1"/>
    </source>
</evidence>
<dbReference type="SUPFAM" id="SSF48179">
    <property type="entry name" value="6-phosphogluconate dehydrogenase C-terminal domain-like"/>
    <property type="match status" value="1"/>
</dbReference>
<feature type="domain" description="Pyrroline-5-carboxylate reductase catalytic N-terminal" evidence="8">
    <location>
        <begin position="4"/>
        <end position="99"/>
    </location>
</feature>
<dbReference type="InterPro" id="IPR028939">
    <property type="entry name" value="P5C_Rdtase_cat_N"/>
</dbReference>
<comment type="caution">
    <text evidence="10">The sequence shown here is derived from an EMBL/GenBank/DDBJ whole genome shotgun (WGS) entry which is preliminary data.</text>
</comment>
<keyword evidence="5 7" id="KW-0028">Amino-acid biosynthesis</keyword>
<dbReference type="InterPro" id="IPR036291">
    <property type="entry name" value="NAD(P)-bd_dom_sf"/>
</dbReference>
<evidence type="ECO:0000313" key="11">
    <source>
        <dbReference type="Proteomes" id="UP001319060"/>
    </source>
</evidence>
<gene>
    <name evidence="5 10" type="primary">proC</name>
    <name evidence="10" type="ORF">JYA64_13095</name>
</gene>
<comment type="function">
    <text evidence="5">Catalyzes the reduction of 1-pyrroline-5-carboxylate (PCA) to L-proline.</text>
</comment>
<dbReference type="NCBIfam" id="TIGR00112">
    <property type="entry name" value="proC"/>
    <property type="match status" value="1"/>
</dbReference>
<dbReference type="Pfam" id="PF14748">
    <property type="entry name" value="P5CR_dimer"/>
    <property type="match status" value="1"/>
</dbReference>
<name>A0ABS2ZDG2_9BACL</name>
<comment type="catalytic activity">
    <reaction evidence="5 7">
        <text>L-proline + NADP(+) = (S)-1-pyrroline-5-carboxylate + NADPH + 2 H(+)</text>
        <dbReference type="Rhea" id="RHEA:14109"/>
        <dbReference type="ChEBI" id="CHEBI:15378"/>
        <dbReference type="ChEBI" id="CHEBI:17388"/>
        <dbReference type="ChEBI" id="CHEBI:57783"/>
        <dbReference type="ChEBI" id="CHEBI:58349"/>
        <dbReference type="ChEBI" id="CHEBI:60039"/>
        <dbReference type="EC" id="1.5.1.2"/>
    </reaction>
</comment>
<comment type="similarity">
    <text evidence="1 5 7">Belongs to the pyrroline-5-carboxylate reductase family.</text>
</comment>
<dbReference type="HAMAP" id="MF_01925">
    <property type="entry name" value="P5C_reductase"/>
    <property type="match status" value="1"/>
</dbReference>
<dbReference type="Gene3D" id="3.40.50.720">
    <property type="entry name" value="NAD(P)-binding Rossmann-like Domain"/>
    <property type="match status" value="1"/>
</dbReference>
<dbReference type="InterPro" id="IPR000304">
    <property type="entry name" value="Pyrroline-COOH_reductase"/>
</dbReference>
<keyword evidence="2 5" id="KW-0641">Proline biosynthesis</keyword>
<keyword evidence="11" id="KW-1185">Reference proteome</keyword>
<evidence type="ECO:0000256" key="7">
    <source>
        <dbReference type="RuleBase" id="RU003903"/>
    </source>
</evidence>
<protein>
    <recommendedName>
        <fullName evidence="5 6">Pyrroline-5-carboxylate reductase</fullName>
        <shortName evidence="5">P5C reductase</shortName>
        <shortName evidence="5">P5CR</shortName>
        <ecNumber evidence="5 6">1.5.1.2</ecNumber>
    </recommendedName>
    <alternativeName>
        <fullName evidence="5">PCA reductase</fullName>
    </alternativeName>
</protein>
<evidence type="ECO:0000259" key="8">
    <source>
        <dbReference type="Pfam" id="PF03807"/>
    </source>
</evidence>
<dbReference type="InterPro" id="IPR008927">
    <property type="entry name" value="6-PGluconate_DH-like_C_sf"/>
</dbReference>
<evidence type="ECO:0000256" key="2">
    <source>
        <dbReference type="ARBA" id="ARBA00022650"/>
    </source>
</evidence>
<dbReference type="RefSeq" id="WP_188400578.1">
    <property type="nucleotide sequence ID" value="NZ_BMCE01000001.1"/>
</dbReference>
<reference evidence="10 11" key="1">
    <citation type="submission" date="2021-01" db="EMBL/GenBank/DDBJ databases">
        <title>Genome Sequencing of Type Strains.</title>
        <authorList>
            <person name="Lemaire J.F."/>
            <person name="Inderbitzin P."/>
            <person name="Collins S.B."/>
            <person name="Wespe N."/>
            <person name="Knight-Connoni V."/>
        </authorList>
    </citation>
    <scope>NUCLEOTIDE SEQUENCE [LARGE SCALE GENOMIC DNA]</scope>
    <source>
        <strain evidence="10 11">DSM 14730</strain>
    </source>
</reference>
<feature type="domain" description="Pyrroline-5-carboxylate reductase dimerisation" evidence="9">
    <location>
        <begin position="162"/>
        <end position="266"/>
    </location>
</feature>
<comment type="pathway">
    <text evidence="5 7">Amino-acid biosynthesis; L-proline biosynthesis; L-proline from L-glutamate 5-semialdehyde: step 1/1.</text>
</comment>
<keyword evidence="3 5" id="KW-0521">NADP</keyword>
<comment type="catalytic activity">
    <reaction evidence="5">
        <text>L-proline + NAD(+) = (S)-1-pyrroline-5-carboxylate + NADH + 2 H(+)</text>
        <dbReference type="Rhea" id="RHEA:14105"/>
        <dbReference type="ChEBI" id="CHEBI:15378"/>
        <dbReference type="ChEBI" id="CHEBI:17388"/>
        <dbReference type="ChEBI" id="CHEBI:57540"/>
        <dbReference type="ChEBI" id="CHEBI:57945"/>
        <dbReference type="ChEBI" id="CHEBI:60039"/>
        <dbReference type="EC" id="1.5.1.2"/>
    </reaction>
</comment>
<evidence type="ECO:0000259" key="9">
    <source>
        <dbReference type="Pfam" id="PF14748"/>
    </source>
</evidence>
<dbReference type="GO" id="GO:0004735">
    <property type="term" value="F:pyrroline-5-carboxylate reductase activity"/>
    <property type="evidence" value="ECO:0007669"/>
    <property type="project" value="UniProtKB-EC"/>
</dbReference>
<comment type="subcellular location">
    <subcellularLocation>
        <location evidence="5">Cytoplasm</location>
    </subcellularLocation>
</comment>
<dbReference type="PANTHER" id="PTHR11645:SF0">
    <property type="entry name" value="PYRROLINE-5-CARBOXYLATE REDUCTASE 3"/>
    <property type="match status" value="1"/>
</dbReference>
<organism evidence="10 11">
    <name type="scientific">Fictibacillus barbaricus</name>
    <dbReference type="NCBI Taxonomy" id="182136"/>
    <lineage>
        <taxon>Bacteria</taxon>
        <taxon>Bacillati</taxon>
        <taxon>Bacillota</taxon>
        <taxon>Bacilli</taxon>
        <taxon>Bacillales</taxon>
        <taxon>Fictibacillaceae</taxon>
        <taxon>Fictibacillus</taxon>
    </lineage>
</organism>
<dbReference type="InterPro" id="IPR053790">
    <property type="entry name" value="P5CR-like_CS"/>
</dbReference>
<dbReference type="Pfam" id="PF03807">
    <property type="entry name" value="F420_oxidored"/>
    <property type="match status" value="1"/>
</dbReference>
<accession>A0ABS2ZDG2</accession>
<evidence type="ECO:0000256" key="5">
    <source>
        <dbReference type="HAMAP-Rule" id="MF_01925"/>
    </source>
</evidence>
<sequence length="270" mass="28797">MNKKIGFIGFGKMAQAMAGGMIKSGLVNPENIIASMRTEKTRIFVKEQFGIETSSSNREIAETADTLFLAVAPHTYSEVIEEVREAVKRDVIIITIAAGITTENVEQAFRKKVKVVRTMPNTPSLVGAGMTAVSINSQVMDEELKDVEALLGSFGKVEVISESLMDAIPAISGSSPAYVYMLIEALADGGVRQGLSRGQSYRLAAQAVLGAAQMVLETGKHPGELKDQVTSPGGATIAAVSTLEQERFRGAVLAAMDSCTEKVKELGKKK</sequence>
<dbReference type="SUPFAM" id="SSF51735">
    <property type="entry name" value="NAD(P)-binding Rossmann-fold domains"/>
    <property type="match status" value="1"/>
</dbReference>
<dbReference type="PANTHER" id="PTHR11645">
    <property type="entry name" value="PYRROLINE-5-CARBOXYLATE REDUCTASE"/>
    <property type="match status" value="1"/>
</dbReference>
<evidence type="ECO:0000256" key="6">
    <source>
        <dbReference type="NCBIfam" id="TIGR00112"/>
    </source>
</evidence>
<dbReference type="Proteomes" id="UP001319060">
    <property type="component" value="Unassembled WGS sequence"/>
</dbReference>
<dbReference type="Gene3D" id="1.10.3730.10">
    <property type="entry name" value="ProC C-terminal domain-like"/>
    <property type="match status" value="1"/>
</dbReference>
<dbReference type="PIRSF" id="PIRSF000193">
    <property type="entry name" value="Pyrrol-5-carb_rd"/>
    <property type="match status" value="1"/>
</dbReference>